<dbReference type="GO" id="GO:0016020">
    <property type="term" value="C:membrane"/>
    <property type="evidence" value="ECO:0007669"/>
    <property type="project" value="UniProtKB-SubCell"/>
</dbReference>
<feature type="transmembrane region" description="Helical" evidence="5">
    <location>
        <begin position="282"/>
        <end position="304"/>
    </location>
</feature>
<evidence type="ECO:0000256" key="2">
    <source>
        <dbReference type="ARBA" id="ARBA00022692"/>
    </source>
</evidence>
<feature type="transmembrane region" description="Helical" evidence="5">
    <location>
        <begin position="157"/>
        <end position="180"/>
    </location>
</feature>
<dbReference type="OrthoDB" id="2800416at2"/>
<proteinExistence type="predicted"/>
<dbReference type="RefSeq" id="WP_100353641.1">
    <property type="nucleotide sequence ID" value="NZ_PCGR01000002.1"/>
</dbReference>
<dbReference type="PANTHER" id="PTHR10361">
    <property type="entry name" value="SODIUM-BILE ACID COTRANSPORTER"/>
    <property type="match status" value="1"/>
</dbReference>
<dbReference type="PANTHER" id="PTHR10361:SF28">
    <property type="entry name" value="P3 PROTEIN-RELATED"/>
    <property type="match status" value="1"/>
</dbReference>
<dbReference type="Proteomes" id="UP000228680">
    <property type="component" value="Unassembled WGS sequence"/>
</dbReference>
<feature type="transmembrane region" description="Helical" evidence="5">
    <location>
        <begin position="7"/>
        <end position="26"/>
    </location>
</feature>
<evidence type="ECO:0000256" key="3">
    <source>
        <dbReference type="ARBA" id="ARBA00022989"/>
    </source>
</evidence>
<organism evidence="6 7">
    <name type="scientific">Chryseomicrobium excrementi</name>
    <dbReference type="NCBI Taxonomy" id="2041346"/>
    <lineage>
        <taxon>Bacteria</taxon>
        <taxon>Bacillati</taxon>
        <taxon>Bacillota</taxon>
        <taxon>Bacilli</taxon>
        <taxon>Bacillales</taxon>
        <taxon>Caryophanaceae</taxon>
        <taxon>Chryseomicrobium</taxon>
    </lineage>
</organism>
<dbReference type="InterPro" id="IPR002657">
    <property type="entry name" value="BilAc:Na_symport/Acr3"/>
</dbReference>
<dbReference type="Pfam" id="PF01758">
    <property type="entry name" value="SBF"/>
    <property type="match status" value="1"/>
</dbReference>
<accession>A0A2M9F0X9</accession>
<feature type="transmembrane region" description="Helical" evidence="5">
    <location>
        <begin position="66"/>
        <end position="90"/>
    </location>
</feature>
<comment type="caution">
    <text evidence="6">The sequence shown here is derived from an EMBL/GenBank/DDBJ whole genome shotgun (WGS) entry which is preliminary data.</text>
</comment>
<keyword evidence="7" id="KW-1185">Reference proteome</keyword>
<evidence type="ECO:0000256" key="1">
    <source>
        <dbReference type="ARBA" id="ARBA00004141"/>
    </source>
</evidence>
<feature type="transmembrane region" description="Helical" evidence="5">
    <location>
        <begin position="123"/>
        <end position="145"/>
    </location>
</feature>
<evidence type="ECO:0000313" key="6">
    <source>
        <dbReference type="EMBL" id="PJK17095.1"/>
    </source>
</evidence>
<dbReference type="EMBL" id="PCGR01000002">
    <property type="protein sequence ID" value="PJK17095.1"/>
    <property type="molecule type" value="Genomic_DNA"/>
</dbReference>
<evidence type="ECO:0000256" key="4">
    <source>
        <dbReference type="ARBA" id="ARBA00023136"/>
    </source>
</evidence>
<gene>
    <name evidence="6" type="ORF">CQS04_08055</name>
</gene>
<sequence length="312" mass="33361">MHQVKRLLASYLPFWIVLIAWSAFQFPNVYGLIQGFAGVGLGLIFLLMGMQLAVTELRKTIKRPRAVFIGVALKWVIMVSVSVGLATLFFRNQPELAMGIIVSGTVPSGTSANLYAFIAGGDVALSITMATLDTVISPVLTPLLTDWFAGKLIPLDLVALFQSILLIVFIPLFSGIFLQWKWSSQVDRVKPYTPVISQVTLLLIVASVVSSAQPSLVEHVALLPKIAGVVFLQVSIPMLLGYGLAKVLGVGEAGARSILFQVGICNTALAATLAMAHIGALAAIPAVMNMIINLSLGAFVSNYFSSRPSHPN</sequence>
<keyword evidence="4 5" id="KW-0472">Membrane</keyword>
<comment type="subcellular location">
    <subcellularLocation>
        <location evidence="1">Membrane</location>
        <topology evidence="1">Multi-pass membrane protein</topology>
    </subcellularLocation>
</comment>
<feature type="transmembrane region" description="Helical" evidence="5">
    <location>
        <begin position="96"/>
        <end position="116"/>
    </location>
</feature>
<name>A0A2M9F0X9_9BACL</name>
<dbReference type="Gene3D" id="1.20.1530.20">
    <property type="match status" value="1"/>
</dbReference>
<dbReference type="AlphaFoldDB" id="A0A2M9F0X9"/>
<keyword evidence="2 5" id="KW-0812">Transmembrane</keyword>
<evidence type="ECO:0000256" key="5">
    <source>
        <dbReference type="SAM" id="Phobius"/>
    </source>
</evidence>
<protein>
    <submittedName>
        <fullName evidence="6">Bile acid transporter</fullName>
    </submittedName>
</protein>
<dbReference type="InterPro" id="IPR004710">
    <property type="entry name" value="Bilac:Na_transpt"/>
</dbReference>
<feature type="transmembrane region" description="Helical" evidence="5">
    <location>
        <begin position="32"/>
        <end position="54"/>
    </location>
</feature>
<evidence type="ECO:0000313" key="7">
    <source>
        <dbReference type="Proteomes" id="UP000228680"/>
    </source>
</evidence>
<reference evidence="6 7" key="1">
    <citation type="submission" date="2017-10" db="EMBL/GenBank/DDBJ databases">
        <title>Draft genome of Chryseomicrobium casticus sp. nov.</title>
        <authorList>
            <person name="Chakraborty R."/>
            <person name="Saha T."/>
        </authorList>
    </citation>
    <scope>NUCLEOTIDE SEQUENCE [LARGE SCALE GENOMIC DNA]</scope>
    <source>
        <strain evidence="6 7">ET03</strain>
    </source>
</reference>
<keyword evidence="3 5" id="KW-1133">Transmembrane helix</keyword>
<feature type="transmembrane region" description="Helical" evidence="5">
    <location>
        <begin position="257"/>
        <end position="276"/>
    </location>
</feature>
<dbReference type="InterPro" id="IPR038770">
    <property type="entry name" value="Na+/solute_symporter_sf"/>
</dbReference>
<feature type="transmembrane region" description="Helical" evidence="5">
    <location>
        <begin position="222"/>
        <end position="245"/>
    </location>
</feature>
<feature type="transmembrane region" description="Helical" evidence="5">
    <location>
        <begin position="192"/>
        <end position="210"/>
    </location>
</feature>